<keyword evidence="5 6" id="KW-0819">tRNA processing</keyword>
<dbReference type="Gene3D" id="3.40.50.150">
    <property type="entry name" value="Vaccinia Virus protein VP39"/>
    <property type="match status" value="1"/>
</dbReference>
<sequence length="235" mass="26938">MGNSWFQFQQFRIEQDRCGMKVSTDAVLLGSLANHSNPKTILDIGTGTGVIALMLAQRYKNAQIIAVELDHDAADQALGNFASSPFSERLKLLEGKIQDFHSEKLFDLIVSNPPYFTDHLLPQNQQRLRALHTDDLSFPELCEAVNCLLDKEGEFWVILPVSEMEKLIHFFEPLKIYPFKSILIQDRPSKNPHRKICGFKREIQDLKEEYISIKDEIGDFSESYRKLISGFLLGY</sequence>
<feature type="domain" description="Methyltransferase small" evidence="7">
    <location>
        <begin position="26"/>
        <end position="119"/>
    </location>
</feature>
<evidence type="ECO:0000256" key="2">
    <source>
        <dbReference type="ARBA" id="ARBA00022603"/>
    </source>
</evidence>
<dbReference type="HAMAP" id="MF_01872">
    <property type="entry name" value="tRNA_methyltr_YfiC"/>
    <property type="match status" value="1"/>
</dbReference>
<keyword evidence="1 6" id="KW-0963">Cytoplasm</keyword>
<dbReference type="PROSITE" id="PS00092">
    <property type="entry name" value="N6_MTASE"/>
    <property type="match status" value="1"/>
</dbReference>
<dbReference type="GO" id="GO:0008168">
    <property type="term" value="F:methyltransferase activity"/>
    <property type="evidence" value="ECO:0007669"/>
    <property type="project" value="UniProtKB-KW"/>
</dbReference>
<gene>
    <name evidence="8" type="ORF">NY014_13425</name>
</gene>
<dbReference type="PANTHER" id="PTHR47739:SF1">
    <property type="entry name" value="TRNA1(VAL) (ADENINE(37)-N6)-METHYLTRANSFERASE"/>
    <property type="match status" value="1"/>
</dbReference>
<dbReference type="SUPFAM" id="SSF53335">
    <property type="entry name" value="S-adenosyl-L-methionine-dependent methyltransferases"/>
    <property type="match status" value="1"/>
</dbReference>
<evidence type="ECO:0000256" key="5">
    <source>
        <dbReference type="ARBA" id="ARBA00022694"/>
    </source>
</evidence>
<evidence type="ECO:0000259" key="7">
    <source>
        <dbReference type="Pfam" id="PF05175"/>
    </source>
</evidence>
<evidence type="ECO:0000313" key="8">
    <source>
        <dbReference type="EMBL" id="MCS5491440.1"/>
    </source>
</evidence>
<comment type="caution">
    <text evidence="8">The sequence shown here is derived from an EMBL/GenBank/DDBJ whole genome shotgun (WGS) entry which is preliminary data.</text>
</comment>
<comment type="function">
    <text evidence="6">Specifically methylates the adenine in position 37 of tRNA(1)(Val) (anticodon cmo5UAC).</text>
</comment>
<dbReference type="InterPro" id="IPR029063">
    <property type="entry name" value="SAM-dependent_MTases_sf"/>
</dbReference>
<organism evidence="8 9">
    <name type="scientific">Algoriphagus limi</name>
    <dbReference type="NCBI Taxonomy" id="2975273"/>
    <lineage>
        <taxon>Bacteria</taxon>
        <taxon>Pseudomonadati</taxon>
        <taxon>Bacteroidota</taxon>
        <taxon>Cytophagia</taxon>
        <taxon>Cytophagales</taxon>
        <taxon>Cyclobacteriaceae</taxon>
        <taxon>Algoriphagus</taxon>
    </lineage>
</organism>
<dbReference type="RefSeq" id="WP_259415097.1">
    <property type="nucleotide sequence ID" value="NZ_JANWGH010000003.1"/>
</dbReference>
<comment type="subcellular location">
    <subcellularLocation>
        <location evidence="6">Cytoplasm</location>
    </subcellularLocation>
</comment>
<keyword evidence="9" id="KW-1185">Reference proteome</keyword>
<dbReference type="EC" id="2.1.1.223" evidence="6"/>
<proteinExistence type="inferred from homology"/>
<comment type="similarity">
    <text evidence="6">Belongs to the methyltransferase superfamily. tRNA (adenine-N(6)-)-methyltransferase family.</text>
</comment>
<evidence type="ECO:0000256" key="3">
    <source>
        <dbReference type="ARBA" id="ARBA00022679"/>
    </source>
</evidence>
<dbReference type="EMBL" id="JANWGH010000003">
    <property type="protein sequence ID" value="MCS5491440.1"/>
    <property type="molecule type" value="Genomic_DNA"/>
</dbReference>
<dbReference type="PANTHER" id="PTHR47739">
    <property type="entry name" value="TRNA1(VAL) (ADENINE(37)-N6)-METHYLTRANSFERASE"/>
    <property type="match status" value="1"/>
</dbReference>
<dbReference type="InterPro" id="IPR022882">
    <property type="entry name" value="tRNA_adenine-N6_MeTrfase"/>
</dbReference>
<protein>
    <recommendedName>
        <fullName evidence="6">tRNA1(Val) (adenine(37)-N6)-methyltransferase</fullName>
        <ecNumber evidence="6">2.1.1.223</ecNumber>
    </recommendedName>
    <alternativeName>
        <fullName evidence="6">tRNA m6A37 methyltransferase</fullName>
    </alternativeName>
</protein>
<accession>A0ABT2GBS7</accession>
<dbReference type="InterPro" id="IPR007848">
    <property type="entry name" value="Small_mtfrase_dom"/>
</dbReference>
<keyword evidence="3 6" id="KW-0808">Transferase</keyword>
<evidence type="ECO:0000313" key="9">
    <source>
        <dbReference type="Proteomes" id="UP001206788"/>
    </source>
</evidence>
<evidence type="ECO:0000256" key="1">
    <source>
        <dbReference type="ARBA" id="ARBA00022490"/>
    </source>
</evidence>
<dbReference type="InterPro" id="IPR002052">
    <property type="entry name" value="DNA_methylase_N6_adenine_CS"/>
</dbReference>
<dbReference type="Proteomes" id="UP001206788">
    <property type="component" value="Unassembled WGS sequence"/>
</dbReference>
<dbReference type="InterPro" id="IPR050210">
    <property type="entry name" value="tRNA_Adenine-N(6)_MTase"/>
</dbReference>
<reference evidence="8 9" key="1">
    <citation type="submission" date="2022-08" db="EMBL/GenBank/DDBJ databases">
        <title>Algoriphagus sp. CAU 1643 isolated from mud.</title>
        <authorList>
            <person name="Kim W."/>
        </authorList>
    </citation>
    <scope>NUCLEOTIDE SEQUENCE [LARGE SCALE GENOMIC DNA]</scope>
    <source>
        <strain evidence="8 9">CAU 1643</strain>
    </source>
</reference>
<dbReference type="GO" id="GO:0032259">
    <property type="term" value="P:methylation"/>
    <property type="evidence" value="ECO:0007669"/>
    <property type="project" value="UniProtKB-KW"/>
</dbReference>
<evidence type="ECO:0000256" key="6">
    <source>
        <dbReference type="HAMAP-Rule" id="MF_01872"/>
    </source>
</evidence>
<keyword evidence="4 6" id="KW-0949">S-adenosyl-L-methionine</keyword>
<comment type="catalytic activity">
    <reaction evidence="6">
        <text>adenosine(37) in tRNA1(Val) + S-adenosyl-L-methionine = N(6)-methyladenosine(37) in tRNA1(Val) + S-adenosyl-L-homocysteine + H(+)</text>
        <dbReference type="Rhea" id="RHEA:43160"/>
        <dbReference type="Rhea" id="RHEA-COMP:10369"/>
        <dbReference type="Rhea" id="RHEA-COMP:10370"/>
        <dbReference type="ChEBI" id="CHEBI:15378"/>
        <dbReference type="ChEBI" id="CHEBI:57856"/>
        <dbReference type="ChEBI" id="CHEBI:59789"/>
        <dbReference type="ChEBI" id="CHEBI:74411"/>
        <dbReference type="ChEBI" id="CHEBI:74449"/>
        <dbReference type="EC" id="2.1.1.223"/>
    </reaction>
</comment>
<name>A0ABT2GBS7_9BACT</name>
<keyword evidence="2 6" id="KW-0489">Methyltransferase</keyword>
<evidence type="ECO:0000256" key="4">
    <source>
        <dbReference type="ARBA" id="ARBA00022691"/>
    </source>
</evidence>
<dbReference type="Pfam" id="PF05175">
    <property type="entry name" value="MTS"/>
    <property type="match status" value="1"/>
</dbReference>
<dbReference type="CDD" id="cd02440">
    <property type="entry name" value="AdoMet_MTases"/>
    <property type="match status" value="1"/>
</dbReference>